<dbReference type="EMBL" id="JBJJXI010000137">
    <property type="protein sequence ID" value="KAL3387329.1"/>
    <property type="molecule type" value="Genomic_DNA"/>
</dbReference>
<dbReference type="PANTHER" id="PTHR12236:SF79">
    <property type="entry name" value="CUTICULAR PROTEIN 50CB-RELATED"/>
    <property type="match status" value="1"/>
</dbReference>
<gene>
    <name evidence="4" type="ORF">TKK_017289</name>
</gene>
<keyword evidence="5" id="KW-1185">Reference proteome</keyword>
<accession>A0ABD2W2F5</accession>
<organism evidence="4 5">
    <name type="scientific">Trichogramma kaykai</name>
    <dbReference type="NCBI Taxonomy" id="54128"/>
    <lineage>
        <taxon>Eukaryota</taxon>
        <taxon>Metazoa</taxon>
        <taxon>Ecdysozoa</taxon>
        <taxon>Arthropoda</taxon>
        <taxon>Hexapoda</taxon>
        <taxon>Insecta</taxon>
        <taxon>Pterygota</taxon>
        <taxon>Neoptera</taxon>
        <taxon>Endopterygota</taxon>
        <taxon>Hymenoptera</taxon>
        <taxon>Apocrita</taxon>
        <taxon>Proctotrupomorpha</taxon>
        <taxon>Chalcidoidea</taxon>
        <taxon>Trichogrammatidae</taxon>
        <taxon>Trichogramma</taxon>
    </lineage>
</organism>
<dbReference type="Pfam" id="PF00379">
    <property type="entry name" value="Chitin_bind_4"/>
    <property type="match status" value="1"/>
</dbReference>
<dbReference type="PROSITE" id="PS51155">
    <property type="entry name" value="CHIT_BIND_RR_2"/>
    <property type="match status" value="1"/>
</dbReference>
<evidence type="ECO:0000313" key="5">
    <source>
        <dbReference type="Proteomes" id="UP001627154"/>
    </source>
</evidence>
<keyword evidence="1 2" id="KW-0193">Cuticle</keyword>
<evidence type="ECO:0000256" key="3">
    <source>
        <dbReference type="SAM" id="MobiDB-lite"/>
    </source>
</evidence>
<feature type="region of interest" description="Disordered" evidence="3">
    <location>
        <begin position="133"/>
        <end position="152"/>
    </location>
</feature>
<dbReference type="AlphaFoldDB" id="A0ABD2W2F5"/>
<name>A0ABD2W2F5_9HYME</name>
<protein>
    <submittedName>
        <fullName evidence="4">Uncharacterized protein</fullName>
    </submittedName>
</protein>
<dbReference type="Proteomes" id="UP001627154">
    <property type="component" value="Unassembled WGS sequence"/>
</dbReference>
<evidence type="ECO:0000313" key="4">
    <source>
        <dbReference type="EMBL" id="KAL3387329.1"/>
    </source>
</evidence>
<dbReference type="InterPro" id="IPR000618">
    <property type="entry name" value="Insect_cuticle"/>
</dbReference>
<proteinExistence type="predicted"/>
<dbReference type="PANTHER" id="PTHR12236">
    <property type="entry name" value="STRUCTURAL CONTITUENT OF CUTICLE"/>
    <property type="match status" value="1"/>
</dbReference>
<sequence length="245" mass="26443">MCKYVCNNSDEFSSCPITAFLGLDCLATTATSTTSPQSSPATISAVASTRTIQMPWLATTITDELDFLEARVLITALLTQRVNNRLIKSIRTIEETIKEIIGAIRLIETMGGLAPIKVTTLTRAQGFQYEVKDGASGNDYGQQESGDGNGNVRGEYRVLLPDSRTQIVRYTADDANGYVADVRYEGQAQFFPNQYSNPGRFLGDFGSAYRQGFNGAVAASGSGNVNRVGFQAANQYLPPAGTYGK</sequence>
<dbReference type="GO" id="GO:0042302">
    <property type="term" value="F:structural constituent of cuticle"/>
    <property type="evidence" value="ECO:0007669"/>
    <property type="project" value="UniProtKB-UniRule"/>
</dbReference>
<comment type="caution">
    <text evidence="4">The sequence shown here is derived from an EMBL/GenBank/DDBJ whole genome shotgun (WGS) entry which is preliminary data.</text>
</comment>
<dbReference type="InterPro" id="IPR051217">
    <property type="entry name" value="Insect_Cuticle_Struc_Prot"/>
</dbReference>
<evidence type="ECO:0000256" key="1">
    <source>
        <dbReference type="ARBA" id="ARBA00022460"/>
    </source>
</evidence>
<evidence type="ECO:0000256" key="2">
    <source>
        <dbReference type="PROSITE-ProRule" id="PRU00497"/>
    </source>
</evidence>
<reference evidence="4 5" key="1">
    <citation type="journal article" date="2024" name="bioRxiv">
        <title>A reference genome for Trichogramma kaykai: A tiny desert-dwelling parasitoid wasp with competing sex-ratio distorters.</title>
        <authorList>
            <person name="Culotta J."/>
            <person name="Lindsey A.R."/>
        </authorList>
    </citation>
    <scope>NUCLEOTIDE SEQUENCE [LARGE SCALE GENOMIC DNA]</scope>
    <source>
        <strain evidence="4 5">KSX58</strain>
    </source>
</reference>